<proteinExistence type="predicted"/>
<dbReference type="InterPro" id="IPR000832">
    <property type="entry name" value="GPCR_2_secretin-like"/>
</dbReference>
<evidence type="ECO:0000256" key="1">
    <source>
        <dbReference type="ARBA" id="ARBA00004141"/>
    </source>
</evidence>
<accession>A0A8S3SQ33</accession>
<dbReference type="Pfam" id="PF00002">
    <property type="entry name" value="7tm_2"/>
    <property type="match status" value="1"/>
</dbReference>
<dbReference type="PANTHER" id="PTHR45902:SF1">
    <property type="entry name" value="LATROPHILIN RECEPTOR-LIKE PROTEIN A"/>
    <property type="match status" value="1"/>
</dbReference>
<evidence type="ECO:0000256" key="3">
    <source>
        <dbReference type="ARBA" id="ARBA00022989"/>
    </source>
</evidence>
<keyword evidence="8" id="KW-1185">Reference proteome</keyword>
<reference evidence="7" key="1">
    <citation type="submission" date="2021-03" db="EMBL/GenBank/DDBJ databases">
        <authorList>
            <person name="Bekaert M."/>
        </authorList>
    </citation>
    <scope>NUCLEOTIDE SEQUENCE</scope>
</reference>
<feature type="transmembrane region" description="Helical" evidence="6">
    <location>
        <begin position="573"/>
        <end position="593"/>
    </location>
</feature>
<name>A0A8S3SQ33_MYTED</name>
<evidence type="ECO:0000256" key="2">
    <source>
        <dbReference type="ARBA" id="ARBA00022692"/>
    </source>
</evidence>
<comment type="subcellular location">
    <subcellularLocation>
        <location evidence="1">Membrane</location>
        <topology evidence="1">Multi-pass membrane protein</topology>
    </subcellularLocation>
</comment>
<comment type="caution">
    <text evidence="7">The sequence shown here is derived from an EMBL/GenBank/DDBJ whole genome shotgun (WGS) entry which is preliminary data.</text>
</comment>
<evidence type="ECO:0000313" key="7">
    <source>
        <dbReference type="EMBL" id="CAG2222925.1"/>
    </source>
</evidence>
<protein>
    <recommendedName>
        <fullName evidence="9">G-protein coupled receptors family 2 profile 2 domain-containing protein</fullName>
    </recommendedName>
</protein>
<organism evidence="7 8">
    <name type="scientific">Mytilus edulis</name>
    <name type="common">Blue mussel</name>
    <dbReference type="NCBI Taxonomy" id="6550"/>
    <lineage>
        <taxon>Eukaryota</taxon>
        <taxon>Metazoa</taxon>
        <taxon>Spiralia</taxon>
        <taxon>Lophotrochozoa</taxon>
        <taxon>Mollusca</taxon>
        <taxon>Bivalvia</taxon>
        <taxon>Autobranchia</taxon>
        <taxon>Pteriomorphia</taxon>
        <taxon>Mytilida</taxon>
        <taxon>Mytiloidea</taxon>
        <taxon>Mytilidae</taxon>
        <taxon>Mytilinae</taxon>
        <taxon>Mytilus</taxon>
    </lineage>
</organism>
<sequence length="765" mass="86861">MGLKEHRTFWMPMLTDFRLLFLVMIFNSDFVVIGGNQEMQYTTSMVPVNSTLNTSSVFQRAEESVQDVTVSLLNSSYMLPGTVFKVSGSPVINPVLITGNQSELLKLISTISFDERPRDIFGNIFDMITDTTTSNRIKQYSLLHPEQYSTSNPKQHSTSNPKQYYTLNPKQYSSSNLTTDIEELVSLDVCRQYSSCEHVSNLTFKICHCDDLCLLYSDCCYDAYISGDSTVSNDLQFDCVSPIIALMPADKDDIFSFGPWVITDSNIVFKNRFCAKCNNISDYNSFDVKFTNAKDTATQNTPSIVLAALQDLYKERVKNSLVVEFIPPVDANLRQCVVTRKPKNESKHCLIYYTSPVFVTSDKDNALVRNTFCIDPEYTFLMCVGMVNPLGDTVFGFYDVFPMTVLFQFQQSCQGEFDVDGVCLARFYKKEYKQDYTLISSTELSNSMIEEILPIMAWSFSDEIKTYYIIYSNKVKRKVSYEESSNIDNKLKEAQWLIHVSRQNGLTYEVNAMCVKRNERSFSYNTRLNQLKVDIKDNFRKQLCAKSIITCESKRDSDNPTTVIKNLPCGIDFITYTGMGISVVALTTSILVYRRFGMHRSIPGSNVENLSIALLISDIIFMLGIGANDFSLVCYSLGVTLHYLWLLVFSFKCIALIHNSHNLTSMSLIAKDIDMSSKRPNFTLLGLLLPSLFVVPAVIIDVLEIQGVSIDYSGSICFPEDIRLPGTVDAVGNLTTKRIYREIRQRKQPLTSEREDSRVDQVDRH</sequence>
<evidence type="ECO:0000313" key="8">
    <source>
        <dbReference type="Proteomes" id="UP000683360"/>
    </source>
</evidence>
<dbReference type="OrthoDB" id="10329424at2759"/>
<dbReference type="GO" id="GO:0004930">
    <property type="term" value="F:G protein-coupled receptor activity"/>
    <property type="evidence" value="ECO:0007669"/>
    <property type="project" value="InterPro"/>
</dbReference>
<keyword evidence="3 6" id="KW-1133">Transmembrane helix</keyword>
<evidence type="ECO:0008006" key="9">
    <source>
        <dbReference type="Google" id="ProtNLM"/>
    </source>
</evidence>
<keyword evidence="2 6" id="KW-0812">Transmembrane</keyword>
<feature type="transmembrane region" description="Helical" evidence="6">
    <location>
        <begin position="682"/>
        <end position="703"/>
    </location>
</feature>
<dbReference type="AlphaFoldDB" id="A0A8S3SQ33"/>
<feature type="transmembrane region" description="Helical" evidence="6">
    <location>
        <begin position="614"/>
        <end position="638"/>
    </location>
</feature>
<feature type="transmembrane region" description="Helical" evidence="6">
    <location>
        <begin position="644"/>
        <end position="661"/>
    </location>
</feature>
<dbReference type="PANTHER" id="PTHR45902">
    <property type="entry name" value="LATROPHILIN RECEPTOR-LIKE PROTEIN A"/>
    <property type="match status" value="1"/>
</dbReference>
<evidence type="ECO:0000256" key="5">
    <source>
        <dbReference type="SAM" id="MobiDB-lite"/>
    </source>
</evidence>
<dbReference type="GO" id="GO:0016020">
    <property type="term" value="C:membrane"/>
    <property type="evidence" value="ECO:0007669"/>
    <property type="project" value="UniProtKB-SubCell"/>
</dbReference>
<dbReference type="Gene3D" id="1.20.1070.10">
    <property type="entry name" value="Rhodopsin 7-helix transmembrane proteins"/>
    <property type="match status" value="1"/>
</dbReference>
<dbReference type="EMBL" id="CAJPWZ010001769">
    <property type="protein sequence ID" value="CAG2222925.1"/>
    <property type="molecule type" value="Genomic_DNA"/>
</dbReference>
<evidence type="ECO:0000256" key="6">
    <source>
        <dbReference type="SAM" id="Phobius"/>
    </source>
</evidence>
<dbReference type="InterPro" id="IPR053231">
    <property type="entry name" value="GPCR_LN-TM7"/>
</dbReference>
<feature type="compositionally biased region" description="Basic and acidic residues" evidence="5">
    <location>
        <begin position="752"/>
        <end position="765"/>
    </location>
</feature>
<feature type="region of interest" description="Disordered" evidence="5">
    <location>
        <begin position="745"/>
        <end position="765"/>
    </location>
</feature>
<evidence type="ECO:0000256" key="4">
    <source>
        <dbReference type="ARBA" id="ARBA00023136"/>
    </source>
</evidence>
<dbReference type="Proteomes" id="UP000683360">
    <property type="component" value="Unassembled WGS sequence"/>
</dbReference>
<gene>
    <name evidence="7" type="ORF">MEDL_36237</name>
</gene>
<keyword evidence="4 6" id="KW-0472">Membrane</keyword>